<feature type="domain" description="Fe/B12 periplasmic-binding" evidence="3">
    <location>
        <begin position="72"/>
        <end position="339"/>
    </location>
</feature>
<dbReference type="Gene3D" id="3.40.50.1980">
    <property type="entry name" value="Nitrogenase molybdenum iron protein domain"/>
    <property type="match status" value="2"/>
</dbReference>
<evidence type="ECO:0000259" key="3">
    <source>
        <dbReference type="PROSITE" id="PS50983"/>
    </source>
</evidence>
<gene>
    <name evidence="4" type="ORF">AB4Y30_03915</name>
</gene>
<dbReference type="PROSITE" id="PS50983">
    <property type="entry name" value="FE_B12_PBP"/>
    <property type="match status" value="1"/>
</dbReference>
<evidence type="ECO:0000256" key="1">
    <source>
        <dbReference type="ARBA" id="ARBA00008814"/>
    </source>
</evidence>
<sequence length="339" mass="36980">MKKSILMMMAIFIFGLLIVGCQGGNEEERAEANEQEDNEGNGENSVEGESDTFPVTIELDGNSIEIKEKPERILPMSLDVAEIVLELVEPSRVVAIPKNAGNSVMSTQAEKAKEIENHVSSAVNIDPEEILSYDTDLLLLTKVHGQEEDASNVLSEVDLPTLFFNSVQTVEAFMQRVELIGKAVGETEKAVEVTNRLASDAESIQKKIPDGDTPPSVLVLSEVGTGTGPFMLGPTNISYDIIQLAGATPAIDSINLQSSTPASIEQVLQMDPDYIFLLDFTGVGEEVYEDLMGAPGWDTLTAVQNNNLKVLDVKYLMNPNVDVIEGLDIMVDWIYELEE</sequence>
<dbReference type="EMBL" id="CP162599">
    <property type="protein sequence ID" value="XDK33515.1"/>
    <property type="molecule type" value="Genomic_DNA"/>
</dbReference>
<dbReference type="SUPFAM" id="SSF53807">
    <property type="entry name" value="Helical backbone' metal receptor"/>
    <property type="match status" value="1"/>
</dbReference>
<dbReference type="RefSeq" id="WP_368654193.1">
    <property type="nucleotide sequence ID" value="NZ_CP162599.1"/>
</dbReference>
<dbReference type="InterPro" id="IPR002491">
    <property type="entry name" value="ABC_transptr_periplasmic_BD"/>
</dbReference>
<proteinExistence type="inferred from homology"/>
<dbReference type="InterPro" id="IPR050902">
    <property type="entry name" value="ABC_Transporter_SBP"/>
</dbReference>
<dbReference type="PANTHER" id="PTHR30535:SF34">
    <property type="entry name" value="MOLYBDATE-BINDING PROTEIN MOLA"/>
    <property type="match status" value="1"/>
</dbReference>
<feature type="region of interest" description="Disordered" evidence="2">
    <location>
        <begin position="27"/>
        <end position="53"/>
    </location>
</feature>
<evidence type="ECO:0000256" key="2">
    <source>
        <dbReference type="SAM" id="MobiDB-lite"/>
    </source>
</evidence>
<dbReference type="AlphaFoldDB" id="A0AB39HT41"/>
<comment type="similarity">
    <text evidence="1">Belongs to the bacterial solute-binding protein 8 family.</text>
</comment>
<evidence type="ECO:0000313" key="4">
    <source>
        <dbReference type="EMBL" id="XDK33515.1"/>
    </source>
</evidence>
<organism evidence="4">
    <name type="scientific">Ornithinibacillus sp. 4-3</name>
    <dbReference type="NCBI Taxonomy" id="3231488"/>
    <lineage>
        <taxon>Bacteria</taxon>
        <taxon>Bacillati</taxon>
        <taxon>Bacillota</taxon>
        <taxon>Bacilli</taxon>
        <taxon>Bacillales</taxon>
        <taxon>Bacillaceae</taxon>
        <taxon>Ornithinibacillus</taxon>
    </lineage>
</organism>
<accession>A0AB39HT41</accession>
<dbReference type="PANTHER" id="PTHR30535">
    <property type="entry name" value="VITAMIN B12-BINDING PROTEIN"/>
    <property type="match status" value="1"/>
</dbReference>
<dbReference type="PROSITE" id="PS51257">
    <property type="entry name" value="PROKAR_LIPOPROTEIN"/>
    <property type="match status" value="1"/>
</dbReference>
<protein>
    <submittedName>
        <fullName evidence="4">ABC transporter substrate-binding protein</fullName>
    </submittedName>
</protein>
<feature type="compositionally biased region" description="Acidic residues" evidence="2">
    <location>
        <begin position="33"/>
        <end position="50"/>
    </location>
</feature>
<reference evidence="4" key="1">
    <citation type="submission" date="2024-07" db="EMBL/GenBank/DDBJ databases">
        <title>Halotolerant mesophilic bacterium Ornithinibacillus sp. 4-3, sp. nov., isolated from soil.</title>
        <authorList>
            <person name="Sidarenka A.V."/>
            <person name="Guliayeva D.E."/>
            <person name="Leanovich S.I."/>
            <person name="Hileuskaya K.S."/>
            <person name="Akhremchuk A.E."/>
            <person name="Sikolenko M.A."/>
            <person name="Valentovich L.N."/>
        </authorList>
    </citation>
    <scope>NUCLEOTIDE SEQUENCE</scope>
    <source>
        <strain evidence="4">4-3</strain>
    </source>
</reference>
<name>A0AB39HT41_9BACI</name>
<dbReference type="Pfam" id="PF01497">
    <property type="entry name" value="Peripla_BP_2"/>
    <property type="match status" value="1"/>
</dbReference>